<evidence type="ECO:0000256" key="1">
    <source>
        <dbReference type="SAM" id="Phobius"/>
    </source>
</evidence>
<accession>A0ABP1RT87</accession>
<organism evidence="2 3">
    <name type="scientific">Orchesella dallaii</name>
    <dbReference type="NCBI Taxonomy" id="48710"/>
    <lineage>
        <taxon>Eukaryota</taxon>
        <taxon>Metazoa</taxon>
        <taxon>Ecdysozoa</taxon>
        <taxon>Arthropoda</taxon>
        <taxon>Hexapoda</taxon>
        <taxon>Collembola</taxon>
        <taxon>Entomobryomorpha</taxon>
        <taxon>Entomobryoidea</taxon>
        <taxon>Orchesellidae</taxon>
        <taxon>Orchesellinae</taxon>
        <taxon>Orchesella</taxon>
    </lineage>
</organism>
<dbReference type="EMBL" id="CAXLJM020000107">
    <property type="protein sequence ID" value="CAL8135277.1"/>
    <property type="molecule type" value="Genomic_DNA"/>
</dbReference>
<keyword evidence="1" id="KW-1133">Transmembrane helix</keyword>
<protein>
    <submittedName>
        <fullName evidence="2">Uncharacterized protein</fullName>
    </submittedName>
</protein>
<comment type="caution">
    <text evidence="2">The sequence shown here is derived from an EMBL/GenBank/DDBJ whole genome shotgun (WGS) entry which is preliminary data.</text>
</comment>
<proteinExistence type="predicted"/>
<gene>
    <name evidence="2" type="ORF">ODALV1_LOCUS25912</name>
</gene>
<feature type="transmembrane region" description="Helical" evidence="1">
    <location>
        <begin position="47"/>
        <end position="66"/>
    </location>
</feature>
<reference evidence="2 3" key="1">
    <citation type="submission" date="2024-08" db="EMBL/GenBank/DDBJ databases">
        <authorList>
            <person name="Cucini C."/>
            <person name="Frati F."/>
        </authorList>
    </citation>
    <scope>NUCLEOTIDE SEQUENCE [LARGE SCALE GENOMIC DNA]</scope>
</reference>
<feature type="transmembrane region" description="Helical" evidence="1">
    <location>
        <begin position="78"/>
        <end position="99"/>
    </location>
</feature>
<keyword evidence="1" id="KW-0472">Membrane</keyword>
<dbReference type="Proteomes" id="UP001642540">
    <property type="component" value="Unassembled WGS sequence"/>
</dbReference>
<evidence type="ECO:0000313" key="3">
    <source>
        <dbReference type="Proteomes" id="UP001642540"/>
    </source>
</evidence>
<keyword evidence="1" id="KW-0812">Transmembrane</keyword>
<name>A0ABP1RT87_9HEXA</name>
<keyword evidence="3" id="KW-1185">Reference proteome</keyword>
<evidence type="ECO:0000313" key="2">
    <source>
        <dbReference type="EMBL" id="CAL8135277.1"/>
    </source>
</evidence>
<sequence>MFELQTQYLAALQRLPLGVRLDVIFFKWYNAFRVADQSYKGPISSMIGILMGNGFLIFAVCNVVTIKGFHILPLEVYWFAPTVSLLCAFFVYFLLPLAIESNKRSQQLIWTRASMTYMDTVGSRKRKWIQKQLRALRPVTFHCGSMMALEVGVDREYFAGIFFRTVDGILL</sequence>